<comment type="catalytic activity">
    <reaction evidence="1">
        <text>AMP + ATP = 2 ADP</text>
        <dbReference type="Rhea" id="RHEA:12973"/>
        <dbReference type="ChEBI" id="CHEBI:30616"/>
        <dbReference type="ChEBI" id="CHEBI:456215"/>
        <dbReference type="ChEBI" id="CHEBI:456216"/>
        <dbReference type="EC" id="2.7.4.3"/>
    </reaction>
</comment>
<dbReference type="InterPro" id="IPR033690">
    <property type="entry name" value="Adenylat_kinase_CS"/>
</dbReference>
<keyword evidence="5" id="KW-0547">Nucleotide-binding</keyword>
<dbReference type="HAMAP" id="MF_00235">
    <property type="entry name" value="Adenylate_kinase_Adk"/>
    <property type="match status" value="1"/>
</dbReference>
<dbReference type="GO" id="GO:0004017">
    <property type="term" value="F:AMP kinase activity"/>
    <property type="evidence" value="ECO:0007669"/>
    <property type="project" value="UniProtKB-EC"/>
</dbReference>
<dbReference type="STRING" id="41875.K8EJU0"/>
<evidence type="ECO:0000256" key="7">
    <source>
        <dbReference type="RuleBase" id="RU003330"/>
    </source>
</evidence>
<evidence type="ECO:0000256" key="4">
    <source>
        <dbReference type="ARBA" id="ARBA00022679"/>
    </source>
</evidence>
<evidence type="ECO:0000256" key="1">
    <source>
        <dbReference type="ARBA" id="ARBA00000582"/>
    </source>
</evidence>
<dbReference type="NCBIfam" id="TIGR01351">
    <property type="entry name" value="adk"/>
    <property type="match status" value="1"/>
</dbReference>
<dbReference type="GeneID" id="19013296"/>
<sequence>MRRDSLVLPLLKRLLFQNSFSSSGGSTRGALPPSSIVFTRRRGQQKRFLVQTAADDGKENVIETELKSTCDARIRGGSSSPHSKGKAINWIVLGMPGVGKGTYAKILSKTMDIEHVSAGDLVREEIGRKTDLGKKMQNIVNSGQLLPDEMVVDAVIKKITMPKTKASERGFLLDGFPRTIAQAERLSETVPVDVVLNFTLEEAILVEKACARRKCGECGKGYNVADIDYTTKDGVRIIMPPLSPPEKCVGKMTMRDDDKEETVRARLEAFKRQSLPVEDWYRKKGMLSEFEILGGIPETTPRLMRFCLEEMKKSSA</sequence>
<dbReference type="Pfam" id="PF00406">
    <property type="entry name" value="ADK"/>
    <property type="match status" value="1"/>
</dbReference>
<accession>K8EJU0</accession>
<dbReference type="InterPro" id="IPR006259">
    <property type="entry name" value="Adenyl_kin_sub"/>
</dbReference>
<evidence type="ECO:0000256" key="5">
    <source>
        <dbReference type="ARBA" id="ARBA00022741"/>
    </source>
</evidence>
<gene>
    <name evidence="8" type="ordered locus">Bathy10g02200</name>
</gene>
<reference evidence="8 9" key="1">
    <citation type="submission" date="2011-10" db="EMBL/GenBank/DDBJ databases">
        <authorList>
            <person name="Genoscope - CEA"/>
        </authorList>
    </citation>
    <scope>NUCLEOTIDE SEQUENCE [LARGE SCALE GENOMIC DNA]</scope>
    <source>
        <strain evidence="8 9">RCC 1105</strain>
    </source>
</reference>
<evidence type="ECO:0000256" key="2">
    <source>
        <dbReference type="ARBA" id="ARBA00007220"/>
    </source>
</evidence>
<dbReference type="PANTHER" id="PTHR23359">
    <property type="entry name" value="NUCLEOTIDE KINASE"/>
    <property type="match status" value="1"/>
</dbReference>
<dbReference type="InterPro" id="IPR000850">
    <property type="entry name" value="Adenylat/UMP-CMP_kin"/>
</dbReference>
<organism evidence="8 9">
    <name type="scientific">Bathycoccus prasinos</name>
    <dbReference type="NCBI Taxonomy" id="41875"/>
    <lineage>
        <taxon>Eukaryota</taxon>
        <taxon>Viridiplantae</taxon>
        <taxon>Chlorophyta</taxon>
        <taxon>Mamiellophyceae</taxon>
        <taxon>Mamiellales</taxon>
        <taxon>Bathycoccaceae</taxon>
        <taxon>Bathycoccus</taxon>
    </lineage>
</organism>
<dbReference type="Gene3D" id="3.40.50.300">
    <property type="entry name" value="P-loop containing nucleotide triphosphate hydrolases"/>
    <property type="match status" value="1"/>
</dbReference>
<dbReference type="eggNOG" id="KOG3078">
    <property type="taxonomic scope" value="Eukaryota"/>
</dbReference>
<dbReference type="OrthoDB" id="439792at2759"/>
<protein>
    <recommendedName>
        <fullName evidence="3">adenylate kinase</fullName>
        <ecNumber evidence="3">2.7.4.3</ecNumber>
    </recommendedName>
</protein>
<dbReference type="RefSeq" id="XP_007510758.1">
    <property type="nucleotide sequence ID" value="XM_007510696.1"/>
</dbReference>
<dbReference type="KEGG" id="bpg:Bathy10g02200"/>
<dbReference type="InterPro" id="IPR027417">
    <property type="entry name" value="P-loop_NTPase"/>
</dbReference>
<dbReference type="EMBL" id="FO082269">
    <property type="protein sequence ID" value="CCO18291.1"/>
    <property type="molecule type" value="Genomic_DNA"/>
</dbReference>
<dbReference type="SUPFAM" id="SSF52540">
    <property type="entry name" value="P-loop containing nucleoside triphosphate hydrolases"/>
    <property type="match status" value="1"/>
</dbReference>
<dbReference type="EC" id="2.7.4.3" evidence="3"/>
<dbReference type="AlphaFoldDB" id="K8EJU0"/>
<dbReference type="CDD" id="cd01428">
    <property type="entry name" value="ADK"/>
    <property type="match status" value="1"/>
</dbReference>
<comment type="similarity">
    <text evidence="2 7">Belongs to the adenylate kinase family.</text>
</comment>
<proteinExistence type="inferred from homology"/>
<dbReference type="PROSITE" id="PS00113">
    <property type="entry name" value="ADENYLATE_KINASE"/>
    <property type="match status" value="1"/>
</dbReference>
<evidence type="ECO:0000313" key="9">
    <source>
        <dbReference type="Proteomes" id="UP000198341"/>
    </source>
</evidence>
<keyword evidence="4 7" id="KW-0808">Transferase</keyword>
<keyword evidence="9" id="KW-1185">Reference proteome</keyword>
<keyword evidence="6 7" id="KW-0418">Kinase</keyword>
<dbReference type="GO" id="GO:0005524">
    <property type="term" value="F:ATP binding"/>
    <property type="evidence" value="ECO:0007669"/>
    <property type="project" value="InterPro"/>
</dbReference>
<name>K8EJU0_9CHLO</name>
<evidence type="ECO:0000256" key="6">
    <source>
        <dbReference type="ARBA" id="ARBA00022777"/>
    </source>
</evidence>
<dbReference type="PRINTS" id="PR00094">
    <property type="entry name" value="ADENYLTKNASE"/>
</dbReference>
<dbReference type="Proteomes" id="UP000198341">
    <property type="component" value="Chromosome 10"/>
</dbReference>
<evidence type="ECO:0000256" key="3">
    <source>
        <dbReference type="ARBA" id="ARBA00012955"/>
    </source>
</evidence>
<evidence type="ECO:0000313" key="8">
    <source>
        <dbReference type="EMBL" id="CCO18291.1"/>
    </source>
</evidence>